<dbReference type="Proteomes" id="UP001211872">
    <property type="component" value="Chromosome"/>
</dbReference>
<protein>
    <submittedName>
        <fullName evidence="10">Twin-arginine translocase TatA/TatE family subunit</fullName>
    </submittedName>
</protein>
<evidence type="ECO:0000256" key="9">
    <source>
        <dbReference type="SAM" id="Phobius"/>
    </source>
</evidence>
<evidence type="ECO:0000313" key="10">
    <source>
        <dbReference type="EMBL" id="WBO84591.1"/>
    </source>
</evidence>
<dbReference type="InterPro" id="IPR003369">
    <property type="entry name" value="TatA/B/E"/>
</dbReference>
<dbReference type="PANTHER" id="PTHR42982:SF1">
    <property type="entry name" value="SEC-INDEPENDENT PROTEIN TRANSLOCASE PROTEIN TATA"/>
    <property type="match status" value="1"/>
</dbReference>
<evidence type="ECO:0000256" key="6">
    <source>
        <dbReference type="ARBA" id="ARBA00023010"/>
    </source>
</evidence>
<dbReference type="RefSeq" id="WP_270127138.1">
    <property type="nucleotide sequence ID" value="NZ_CP115396.1"/>
</dbReference>
<evidence type="ECO:0000256" key="7">
    <source>
        <dbReference type="ARBA" id="ARBA00023136"/>
    </source>
</evidence>
<feature type="compositionally biased region" description="Basic and acidic residues" evidence="8">
    <location>
        <begin position="46"/>
        <end position="60"/>
    </location>
</feature>
<feature type="region of interest" description="Disordered" evidence="8">
    <location>
        <begin position="46"/>
        <end position="84"/>
    </location>
</feature>
<dbReference type="PANTHER" id="PTHR42982">
    <property type="entry name" value="SEC-INDEPENDENT PROTEIN TRANSLOCASE PROTEIN TATA"/>
    <property type="match status" value="1"/>
</dbReference>
<dbReference type="EMBL" id="CP115396">
    <property type="protein sequence ID" value="WBO84591.1"/>
    <property type="molecule type" value="Genomic_DNA"/>
</dbReference>
<evidence type="ECO:0000256" key="2">
    <source>
        <dbReference type="ARBA" id="ARBA00022448"/>
    </source>
</evidence>
<keyword evidence="7 9" id="KW-0472">Membrane</keyword>
<evidence type="ECO:0000256" key="5">
    <source>
        <dbReference type="ARBA" id="ARBA00022989"/>
    </source>
</evidence>
<reference evidence="10 11" key="1">
    <citation type="journal article" date="2011" name="Int. J. Syst. Evol. Microbiol.">
        <title>Hymenobacter yonginensis sp. nov., isolated from a mesotrophic artificial lake.</title>
        <authorList>
            <person name="Joung Y."/>
            <person name="Cho S.H."/>
            <person name="Kim H."/>
            <person name="Kim S.B."/>
            <person name="Joh K."/>
        </authorList>
    </citation>
    <scope>NUCLEOTIDE SEQUENCE [LARGE SCALE GENOMIC DNA]</scope>
    <source>
        <strain evidence="10 11">KCTC 22745</strain>
    </source>
</reference>
<evidence type="ECO:0000313" key="11">
    <source>
        <dbReference type="Proteomes" id="UP001211872"/>
    </source>
</evidence>
<sequence length="84" mass="9221">MLLSLLILAIAPRTILFIVLILVLFFGAKRIPEMFRGMGQGIREFKAASKEPQPEYRDRPAAPGAPINPNAPINPTTNPNQPQA</sequence>
<gene>
    <name evidence="10" type="ORF">O9Z63_19775</name>
</gene>
<organism evidence="10 11">
    <name type="scientific">Hymenobacter yonginensis</name>
    <dbReference type="NCBI Taxonomy" id="748197"/>
    <lineage>
        <taxon>Bacteria</taxon>
        <taxon>Pseudomonadati</taxon>
        <taxon>Bacteroidota</taxon>
        <taxon>Cytophagia</taxon>
        <taxon>Cytophagales</taxon>
        <taxon>Hymenobacteraceae</taxon>
        <taxon>Hymenobacter</taxon>
    </lineage>
</organism>
<accession>A0ABY7PMY9</accession>
<name>A0ABY7PMY9_9BACT</name>
<evidence type="ECO:0000256" key="1">
    <source>
        <dbReference type="ARBA" id="ARBA00004167"/>
    </source>
</evidence>
<keyword evidence="6" id="KW-0811">Translocation</keyword>
<evidence type="ECO:0000256" key="3">
    <source>
        <dbReference type="ARBA" id="ARBA00022692"/>
    </source>
</evidence>
<keyword evidence="3 9" id="KW-0812">Transmembrane</keyword>
<keyword evidence="5 9" id="KW-1133">Transmembrane helix</keyword>
<keyword evidence="2" id="KW-0813">Transport</keyword>
<comment type="subcellular location">
    <subcellularLocation>
        <location evidence="1">Membrane</location>
        <topology evidence="1">Single-pass membrane protein</topology>
    </subcellularLocation>
</comment>
<evidence type="ECO:0000256" key="4">
    <source>
        <dbReference type="ARBA" id="ARBA00022927"/>
    </source>
</evidence>
<dbReference type="Gene3D" id="1.20.5.3310">
    <property type="match status" value="1"/>
</dbReference>
<keyword evidence="4" id="KW-0653">Protein transport</keyword>
<keyword evidence="11" id="KW-1185">Reference proteome</keyword>
<evidence type="ECO:0000256" key="8">
    <source>
        <dbReference type="SAM" id="MobiDB-lite"/>
    </source>
</evidence>
<proteinExistence type="predicted"/>
<feature type="transmembrane region" description="Helical" evidence="9">
    <location>
        <begin position="6"/>
        <end position="28"/>
    </location>
</feature>
<feature type="compositionally biased region" description="Low complexity" evidence="8">
    <location>
        <begin position="61"/>
        <end position="84"/>
    </location>
</feature>
<dbReference type="Pfam" id="PF02416">
    <property type="entry name" value="TatA_B_E"/>
    <property type="match status" value="1"/>
</dbReference>